<protein>
    <recommendedName>
        <fullName evidence="2">Prepilin type IV endopeptidase peptidase domain-containing protein</fullName>
    </recommendedName>
</protein>
<evidence type="ECO:0000256" key="1">
    <source>
        <dbReference type="SAM" id="Phobius"/>
    </source>
</evidence>
<proteinExistence type="predicted"/>
<feature type="transmembrane region" description="Helical" evidence="1">
    <location>
        <begin position="60"/>
        <end position="86"/>
    </location>
</feature>
<dbReference type="EMBL" id="PCRK01000044">
    <property type="protein sequence ID" value="PIP19578.1"/>
    <property type="molecule type" value="Genomic_DNA"/>
</dbReference>
<feature type="transmembrane region" description="Helical" evidence="1">
    <location>
        <begin position="261"/>
        <end position="278"/>
    </location>
</feature>
<evidence type="ECO:0000313" key="3">
    <source>
        <dbReference type="EMBL" id="PIP19578.1"/>
    </source>
</evidence>
<feature type="transmembrane region" description="Helical" evidence="1">
    <location>
        <begin position="98"/>
        <end position="116"/>
    </location>
</feature>
<dbReference type="InterPro" id="IPR000045">
    <property type="entry name" value="Prepilin_IV_endopep_pep"/>
</dbReference>
<dbReference type="GO" id="GO:0004190">
    <property type="term" value="F:aspartic-type endopeptidase activity"/>
    <property type="evidence" value="ECO:0007669"/>
    <property type="project" value="InterPro"/>
</dbReference>
<sequence>MGSKIAYSIIFLPIILFIGVITSYEDFKESKIKNKWILVGLIYSFMVYLLFWILPKGGLLGSYLLCNFDKWCVNLLVSMVVAYLLWHFKMWGTGDAKLFICYAALIPMGQYSRVYFNYYFASFLLLSAIFIPASVFLITESFVYFVRRFNFKNFMERSLEFVQKWRIKFNFAEAGKVFFGFFLFFLFSKMLRGWLCNIFNSRILVDQSIPMLISLILFKQLSKIFEKNIKFIIFAFIIFIVYIMFGRAYSWQQFTLEIRSLLGNTMSVMVLFPIFSKIVELHAERTVKKTVPFAVWMLLGVLITWFS</sequence>
<dbReference type="Gene3D" id="1.20.120.1220">
    <property type="match status" value="1"/>
</dbReference>
<keyword evidence="1" id="KW-1133">Transmembrane helix</keyword>
<feature type="transmembrane region" description="Helical" evidence="1">
    <location>
        <begin position="36"/>
        <end position="54"/>
    </location>
</feature>
<dbReference type="Pfam" id="PF01478">
    <property type="entry name" value="Peptidase_A24"/>
    <property type="match status" value="1"/>
</dbReference>
<reference evidence="3 4" key="1">
    <citation type="submission" date="2017-09" db="EMBL/GenBank/DDBJ databases">
        <title>Depth-based differentiation of microbial function through sediment-hosted aquifers and enrichment of novel symbionts in the deep terrestrial subsurface.</title>
        <authorList>
            <person name="Probst A.J."/>
            <person name="Ladd B."/>
            <person name="Jarett J.K."/>
            <person name="Geller-Mcgrath D.E."/>
            <person name="Sieber C.M."/>
            <person name="Emerson J.B."/>
            <person name="Anantharaman K."/>
            <person name="Thomas B.C."/>
            <person name="Malmstrom R."/>
            <person name="Stieglmeier M."/>
            <person name="Klingl A."/>
            <person name="Woyke T."/>
            <person name="Ryan C.M."/>
            <person name="Banfield J.F."/>
        </authorList>
    </citation>
    <scope>NUCLEOTIDE SEQUENCE [LARGE SCALE GENOMIC DNA]</scope>
    <source>
        <strain evidence="3">CG23_combo_of_CG06-09_8_20_14_all_41_10</strain>
    </source>
</reference>
<dbReference type="Proteomes" id="UP000231292">
    <property type="component" value="Unassembled WGS sequence"/>
</dbReference>
<keyword evidence="1" id="KW-0812">Transmembrane</keyword>
<accession>A0A2G9YK18</accession>
<gene>
    <name evidence="3" type="ORF">COX41_02130</name>
</gene>
<comment type="caution">
    <text evidence="3">The sequence shown here is derived from an EMBL/GenBank/DDBJ whole genome shotgun (WGS) entry which is preliminary data.</text>
</comment>
<evidence type="ECO:0000313" key="4">
    <source>
        <dbReference type="Proteomes" id="UP000231292"/>
    </source>
</evidence>
<keyword evidence="1" id="KW-0472">Membrane</keyword>
<dbReference type="GO" id="GO:0016020">
    <property type="term" value="C:membrane"/>
    <property type="evidence" value="ECO:0007669"/>
    <property type="project" value="InterPro"/>
</dbReference>
<feature type="transmembrane region" description="Helical" evidence="1">
    <location>
        <begin position="290"/>
        <end position="306"/>
    </location>
</feature>
<feature type="transmembrane region" description="Helical" evidence="1">
    <location>
        <begin position="167"/>
        <end position="187"/>
    </location>
</feature>
<dbReference type="AlphaFoldDB" id="A0A2G9YK18"/>
<feature type="transmembrane region" description="Helical" evidence="1">
    <location>
        <begin position="122"/>
        <end position="146"/>
    </location>
</feature>
<name>A0A2G9YK18_9BACT</name>
<feature type="transmembrane region" description="Helical" evidence="1">
    <location>
        <begin position="6"/>
        <end position="24"/>
    </location>
</feature>
<evidence type="ECO:0000259" key="2">
    <source>
        <dbReference type="Pfam" id="PF01478"/>
    </source>
</evidence>
<feature type="transmembrane region" description="Helical" evidence="1">
    <location>
        <begin position="230"/>
        <end position="249"/>
    </location>
</feature>
<feature type="transmembrane region" description="Helical" evidence="1">
    <location>
        <begin position="199"/>
        <end position="218"/>
    </location>
</feature>
<feature type="domain" description="Prepilin type IV endopeptidase peptidase" evidence="2">
    <location>
        <begin position="15"/>
        <end position="125"/>
    </location>
</feature>
<organism evidence="3 4">
    <name type="scientific">Candidatus Sherwoodlollariibacterium unditelluris</name>
    <dbReference type="NCBI Taxonomy" id="1974757"/>
    <lineage>
        <taxon>Bacteria</taxon>
        <taxon>Pseudomonadati</taxon>
        <taxon>Candidatus Omnitrophota</taxon>
        <taxon>Candidatus Sherwoodlollariibacterium</taxon>
    </lineage>
</organism>